<organism evidence="1 2">
    <name type="scientific">Macrophomina phaseolina</name>
    <dbReference type="NCBI Taxonomy" id="35725"/>
    <lineage>
        <taxon>Eukaryota</taxon>
        <taxon>Fungi</taxon>
        <taxon>Dikarya</taxon>
        <taxon>Ascomycota</taxon>
        <taxon>Pezizomycotina</taxon>
        <taxon>Dothideomycetes</taxon>
        <taxon>Dothideomycetes incertae sedis</taxon>
        <taxon>Botryosphaeriales</taxon>
        <taxon>Botryosphaeriaceae</taxon>
        <taxon>Macrophomina</taxon>
    </lineage>
</organism>
<evidence type="ECO:0000313" key="1">
    <source>
        <dbReference type="EMBL" id="KAH7065639.1"/>
    </source>
</evidence>
<dbReference type="Proteomes" id="UP000774617">
    <property type="component" value="Unassembled WGS sequence"/>
</dbReference>
<evidence type="ECO:0000313" key="2">
    <source>
        <dbReference type="Proteomes" id="UP000774617"/>
    </source>
</evidence>
<accession>A0ABQ8GZ49</accession>
<reference evidence="1 2" key="1">
    <citation type="journal article" date="2021" name="Nat. Commun.">
        <title>Genetic determinants of endophytism in the Arabidopsis root mycobiome.</title>
        <authorList>
            <person name="Mesny F."/>
            <person name="Miyauchi S."/>
            <person name="Thiergart T."/>
            <person name="Pickel B."/>
            <person name="Atanasova L."/>
            <person name="Karlsson M."/>
            <person name="Huettel B."/>
            <person name="Barry K.W."/>
            <person name="Haridas S."/>
            <person name="Chen C."/>
            <person name="Bauer D."/>
            <person name="Andreopoulos W."/>
            <person name="Pangilinan J."/>
            <person name="LaButti K."/>
            <person name="Riley R."/>
            <person name="Lipzen A."/>
            <person name="Clum A."/>
            <person name="Drula E."/>
            <person name="Henrissat B."/>
            <person name="Kohler A."/>
            <person name="Grigoriev I.V."/>
            <person name="Martin F.M."/>
            <person name="Hacquard S."/>
        </authorList>
    </citation>
    <scope>NUCLEOTIDE SEQUENCE [LARGE SCALE GENOMIC DNA]</scope>
    <source>
        <strain evidence="1 2">MPI-SDFR-AT-0080</strain>
    </source>
</reference>
<name>A0ABQ8GZ49_9PEZI</name>
<dbReference type="EMBL" id="JAGTJR010000001">
    <property type="protein sequence ID" value="KAH7065639.1"/>
    <property type="molecule type" value="Genomic_DNA"/>
</dbReference>
<keyword evidence="2" id="KW-1185">Reference proteome</keyword>
<gene>
    <name evidence="1" type="ORF">B0J12DRAFT_734942</name>
</gene>
<sequence length="58" mass="6881">MRKAFIDNKNKCNDNVVLFNEAIMLGDKAARLLDYNNHAEDGHRFHDRLMLEKDYQLD</sequence>
<comment type="caution">
    <text evidence="1">The sequence shown here is derived from an EMBL/GenBank/DDBJ whole genome shotgun (WGS) entry which is preliminary data.</text>
</comment>
<proteinExistence type="predicted"/>
<protein>
    <submittedName>
        <fullName evidence="1">Uncharacterized protein</fullName>
    </submittedName>
</protein>